<evidence type="ECO:0000313" key="2">
    <source>
        <dbReference type="EMBL" id="SVB32113.1"/>
    </source>
</evidence>
<evidence type="ECO:0000256" key="1">
    <source>
        <dbReference type="SAM" id="MobiDB-lite"/>
    </source>
</evidence>
<dbReference type="AlphaFoldDB" id="A0A382D3G1"/>
<feature type="region of interest" description="Disordered" evidence="1">
    <location>
        <begin position="17"/>
        <end position="38"/>
    </location>
</feature>
<name>A0A382D3G1_9ZZZZ</name>
<sequence>MEGKSANALMVRAMWKSASKGRFRSDHQANDKNRLHRI</sequence>
<accession>A0A382D3G1</accession>
<proteinExistence type="predicted"/>
<organism evidence="2">
    <name type="scientific">marine metagenome</name>
    <dbReference type="NCBI Taxonomy" id="408172"/>
    <lineage>
        <taxon>unclassified sequences</taxon>
        <taxon>metagenomes</taxon>
        <taxon>ecological metagenomes</taxon>
    </lineage>
</organism>
<gene>
    <name evidence="2" type="ORF">METZ01_LOCUS184967</name>
</gene>
<reference evidence="2" key="1">
    <citation type="submission" date="2018-05" db="EMBL/GenBank/DDBJ databases">
        <authorList>
            <person name="Lanie J.A."/>
            <person name="Ng W.-L."/>
            <person name="Kazmierczak K.M."/>
            <person name="Andrzejewski T.M."/>
            <person name="Davidsen T.M."/>
            <person name="Wayne K.J."/>
            <person name="Tettelin H."/>
            <person name="Glass J.I."/>
            <person name="Rusch D."/>
            <person name="Podicherti R."/>
            <person name="Tsui H.-C.T."/>
            <person name="Winkler M.E."/>
        </authorList>
    </citation>
    <scope>NUCLEOTIDE SEQUENCE</scope>
</reference>
<dbReference type="EMBL" id="UINC01037112">
    <property type="protein sequence ID" value="SVB32113.1"/>
    <property type="molecule type" value="Genomic_DNA"/>
</dbReference>
<protein>
    <submittedName>
        <fullName evidence="2">Uncharacterized protein</fullName>
    </submittedName>
</protein>
<feature type="compositionally biased region" description="Basic and acidic residues" evidence="1">
    <location>
        <begin position="23"/>
        <end position="38"/>
    </location>
</feature>